<accession>A0A6J5LIH0</accession>
<evidence type="ECO:0008006" key="2">
    <source>
        <dbReference type="Google" id="ProtNLM"/>
    </source>
</evidence>
<reference evidence="1" key="1">
    <citation type="submission" date="2020-04" db="EMBL/GenBank/DDBJ databases">
        <authorList>
            <person name="Chiriac C."/>
            <person name="Salcher M."/>
            <person name="Ghai R."/>
            <person name="Kavagutti S V."/>
        </authorList>
    </citation>
    <scope>NUCLEOTIDE SEQUENCE</scope>
</reference>
<name>A0A6J5LIH0_9CAUD</name>
<dbReference type="Gene3D" id="3.40.50.150">
    <property type="entry name" value="Vaccinia Virus protein VP39"/>
    <property type="match status" value="1"/>
</dbReference>
<proteinExistence type="predicted"/>
<dbReference type="SUPFAM" id="SSF53335">
    <property type="entry name" value="S-adenosyl-L-methionine-dependent methyltransferases"/>
    <property type="match status" value="1"/>
</dbReference>
<organism evidence="1">
    <name type="scientific">uncultured Caudovirales phage</name>
    <dbReference type="NCBI Taxonomy" id="2100421"/>
    <lineage>
        <taxon>Viruses</taxon>
        <taxon>Duplodnaviria</taxon>
        <taxon>Heunggongvirae</taxon>
        <taxon>Uroviricota</taxon>
        <taxon>Caudoviricetes</taxon>
        <taxon>Peduoviridae</taxon>
        <taxon>Maltschvirus</taxon>
        <taxon>Maltschvirus maltsch</taxon>
    </lineage>
</organism>
<dbReference type="InterPro" id="IPR029063">
    <property type="entry name" value="SAM-dependent_MTases_sf"/>
</dbReference>
<dbReference type="Gene3D" id="3.40.50.2000">
    <property type="entry name" value="Glycogen Phosphorylase B"/>
    <property type="match status" value="1"/>
</dbReference>
<dbReference type="SUPFAM" id="SSF53756">
    <property type="entry name" value="UDP-Glycosyltransferase/glycogen phosphorylase"/>
    <property type="match status" value="1"/>
</dbReference>
<protein>
    <recommendedName>
        <fullName evidence="2">Methyltransferase type 11 domain-containing protein</fullName>
    </recommendedName>
</protein>
<gene>
    <name evidence="1" type="ORF">UFOVP250_3</name>
</gene>
<sequence length="577" mass="67000">MHPIDEMLMLSLEGENDKAWKICEKLEKQGPKKILDTKGQNTEDIWFRHCFNRGWHLIQNGNYNEGSRLLDYGRYLNTYGGLPLRTSKPIFNPSENKSEGKSIILCLEGGYGDEIIHARFVKHLKSIYKFQKVYLCCVPELGSLFSRIEGVDGIINRNEVDTVEHDYWIPGFSAGWICGFEHETLPGEPYLTSNFESSEMWKQVIKSDKPKVGIRWAGNPQFEHQQFRIFNAQWLIKMAEAFPDVQFYSLQKDNNLEKLPDNVVDLSNILISWEDTAAAISNMDLVISSCTSVAHLAAALGKETWVITPILPYHTWAYGAPGKPGDRGSKTSPWYDTIKVYRQLYKEVWKPTFDEIYDDFELKFNTKRVIEIPSYEKVSKSINLGCGFNKLNGYLNVDCSELCQPDEIVNLEQFPWPYKDNEFSHIVAKDILEHLRGDFCQYIKELYRISDNGAVWEIQFPHPRSDHAFDDPTHVRFLSEKTFKLFDRMEVKRLVESKHSESYLAFEHDVDINVVETKYDFNEYWINKVKDGEMTDAELFEQLNFQSNVAASIILLIQVHKPPRVTNQEFMDLVNKK</sequence>
<evidence type="ECO:0000313" key="1">
    <source>
        <dbReference type="EMBL" id="CAB4132877.1"/>
    </source>
</evidence>
<dbReference type="EMBL" id="LR796270">
    <property type="protein sequence ID" value="CAB4132877.1"/>
    <property type="molecule type" value="Genomic_DNA"/>
</dbReference>